<reference evidence="4" key="2">
    <citation type="submission" date="2021-02" db="EMBL/GenBank/DDBJ databases">
        <authorList>
            <person name="Kimball J.A."/>
            <person name="Haas M.W."/>
            <person name="Macchietto M."/>
            <person name="Kono T."/>
            <person name="Duquette J."/>
            <person name="Shao M."/>
        </authorList>
    </citation>
    <scope>NUCLEOTIDE SEQUENCE</scope>
    <source>
        <tissue evidence="4">Fresh leaf tissue</tissue>
    </source>
</reference>
<feature type="region of interest" description="Disordered" evidence="2">
    <location>
        <begin position="234"/>
        <end position="266"/>
    </location>
</feature>
<evidence type="ECO:0000313" key="4">
    <source>
        <dbReference type="EMBL" id="KAG8093541.1"/>
    </source>
</evidence>
<evidence type="ECO:0000259" key="3">
    <source>
        <dbReference type="PROSITE" id="PS51005"/>
    </source>
</evidence>
<feature type="compositionally biased region" description="Low complexity" evidence="2">
    <location>
        <begin position="248"/>
        <end position="257"/>
    </location>
</feature>
<proteinExistence type="predicted"/>
<evidence type="ECO:0000256" key="2">
    <source>
        <dbReference type="SAM" id="MobiDB-lite"/>
    </source>
</evidence>
<dbReference type="PANTHER" id="PTHR31989">
    <property type="entry name" value="NAC DOMAIN-CONTAINING PROTEIN 82-RELATED"/>
    <property type="match status" value="1"/>
</dbReference>
<comment type="subcellular location">
    <subcellularLocation>
        <location evidence="1">Nucleus</location>
    </subcellularLocation>
</comment>
<dbReference type="InterPro" id="IPR003441">
    <property type="entry name" value="NAC-dom"/>
</dbReference>
<accession>A0A8J5WP56</accession>
<feature type="domain" description="NAC" evidence="3">
    <location>
        <begin position="9"/>
        <end position="156"/>
    </location>
</feature>
<dbReference type="AlphaFoldDB" id="A0A8J5WP56"/>
<dbReference type="GO" id="GO:0005634">
    <property type="term" value="C:nucleus"/>
    <property type="evidence" value="ECO:0007669"/>
    <property type="project" value="UniProtKB-SubCell"/>
</dbReference>
<dbReference type="Pfam" id="PF02365">
    <property type="entry name" value="NAM"/>
    <property type="match status" value="1"/>
</dbReference>
<dbReference type="GO" id="GO:0003677">
    <property type="term" value="F:DNA binding"/>
    <property type="evidence" value="ECO:0007669"/>
    <property type="project" value="InterPro"/>
</dbReference>
<reference evidence="4" key="1">
    <citation type="journal article" date="2021" name="bioRxiv">
        <title>Whole Genome Assembly and Annotation of Northern Wild Rice, Zizania palustris L., Supports a Whole Genome Duplication in the Zizania Genus.</title>
        <authorList>
            <person name="Haas M."/>
            <person name="Kono T."/>
            <person name="Macchietto M."/>
            <person name="Millas R."/>
            <person name="McGilp L."/>
            <person name="Shao M."/>
            <person name="Duquette J."/>
            <person name="Hirsch C.N."/>
            <person name="Kimball J."/>
        </authorList>
    </citation>
    <scope>NUCLEOTIDE SEQUENCE</scope>
    <source>
        <tissue evidence="4">Fresh leaf tissue</tissue>
    </source>
</reference>
<dbReference type="EMBL" id="JAAALK010000080">
    <property type="protein sequence ID" value="KAG8093541.1"/>
    <property type="molecule type" value="Genomic_DNA"/>
</dbReference>
<sequence>MDHHLEEMLNVGFRFEASAEYLITYYLPRLIAGEQPQDTAECIHRADVYGEEPGDLAARFAPLHNNVNGGRFFFCACKRLKGSRSRWARGAGRGAWISQNRRAIKNDAGVKIGETMVLRFKNGGKYTDWLMEEHHRCQQEAVAGDEEPVICRIYVSPRAPQDSAARQESAAFRPRQEPPPPCPAPLVFAAPRHEPMIRPPPSMKRAPPPVAEPPRAKMMKDAVLVGPGSMAQQSCATAFKPPPPQPQCAPQQQVPTPVTETNPADEGDDYVEQFIKLLMDSLQQV</sequence>
<gene>
    <name evidence="4" type="ORF">GUJ93_ZPchr0012g19829</name>
</gene>
<comment type="caution">
    <text evidence="4">The sequence shown here is derived from an EMBL/GenBank/DDBJ whole genome shotgun (WGS) entry which is preliminary data.</text>
</comment>
<dbReference type="Proteomes" id="UP000729402">
    <property type="component" value="Unassembled WGS sequence"/>
</dbReference>
<evidence type="ECO:0000256" key="1">
    <source>
        <dbReference type="ARBA" id="ARBA00004123"/>
    </source>
</evidence>
<dbReference type="GO" id="GO:0006355">
    <property type="term" value="P:regulation of DNA-templated transcription"/>
    <property type="evidence" value="ECO:0007669"/>
    <property type="project" value="InterPro"/>
</dbReference>
<keyword evidence="5" id="KW-1185">Reference proteome</keyword>
<feature type="region of interest" description="Disordered" evidence="2">
    <location>
        <begin position="161"/>
        <end position="182"/>
    </location>
</feature>
<evidence type="ECO:0000313" key="5">
    <source>
        <dbReference type="Proteomes" id="UP000729402"/>
    </source>
</evidence>
<protein>
    <recommendedName>
        <fullName evidence="3">NAC domain-containing protein</fullName>
    </recommendedName>
</protein>
<organism evidence="4 5">
    <name type="scientific">Zizania palustris</name>
    <name type="common">Northern wild rice</name>
    <dbReference type="NCBI Taxonomy" id="103762"/>
    <lineage>
        <taxon>Eukaryota</taxon>
        <taxon>Viridiplantae</taxon>
        <taxon>Streptophyta</taxon>
        <taxon>Embryophyta</taxon>
        <taxon>Tracheophyta</taxon>
        <taxon>Spermatophyta</taxon>
        <taxon>Magnoliopsida</taxon>
        <taxon>Liliopsida</taxon>
        <taxon>Poales</taxon>
        <taxon>Poaceae</taxon>
        <taxon>BOP clade</taxon>
        <taxon>Oryzoideae</taxon>
        <taxon>Oryzeae</taxon>
        <taxon>Zizaniinae</taxon>
        <taxon>Zizania</taxon>
    </lineage>
</organism>
<name>A0A8J5WP56_ZIZPA</name>
<dbReference type="OrthoDB" id="696608at2759"/>
<dbReference type="PROSITE" id="PS51005">
    <property type="entry name" value="NAC"/>
    <property type="match status" value="1"/>
</dbReference>